<comment type="subcellular location">
    <subcellularLocation>
        <location evidence="1">Membrane</location>
        <topology evidence="1">Multi-pass membrane protein</topology>
    </subcellularLocation>
</comment>
<keyword evidence="5 6" id="KW-0472">Membrane</keyword>
<feature type="domain" description="Major facilitator superfamily (MFS) profile" evidence="7">
    <location>
        <begin position="1"/>
        <end position="501"/>
    </location>
</feature>
<evidence type="ECO:0000256" key="6">
    <source>
        <dbReference type="SAM" id="Phobius"/>
    </source>
</evidence>
<dbReference type="Proteomes" id="UP000013243">
    <property type="component" value="Plasmid unnamed1"/>
</dbReference>
<keyword evidence="3 6" id="KW-0812">Transmembrane</keyword>
<dbReference type="PANTHER" id="PTHR42718">
    <property type="entry name" value="MAJOR FACILITATOR SUPERFAMILY MULTIDRUG TRANSPORTER MFSC"/>
    <property type="match status" value="1"/>
</dbReference>
<dbReference type="InterPro" id="IPR036259">
    <property type="entry name" value="MFS_trans_sf"/>
</dbReference>
<sequence>MVGLVLAVMLDALNATIFGMARGHVMGTFHLTPDEAAWIGIVYLSAKLTLFPCGSWFIKKYSLVTVIWVALSLCSVTSLICAISVNYTVLISSRAVQGAAGAMLIASAQTLLLGVFPSNRQGLVQAIFALAVVVAPTSLAPVVQGYFIDAAIWQASFVLSIGLAAGAALILLCMPESVFPKYQHAVNPFDWLGFVLFAIAMLNLTYILNEGTRWNWFEARHLRWSAAVFVVAMAICIHRLVTKSDQVLLDRGVFGDDHFTFGFFVSFIAGAALFGSAFLIQAFTLSVLRFPAGEAGLLLLPSGLATITGLCLAGWLITYRNTPPIAFIPLGVLLFMTSMWLMSRTGLQSGWQDLSGALLLRGFGLGFLFLSLTLITLSGLKPIYRADGVGLFNWGRQLGGLIGVAVLSSYNTSMNATNLQVLGRNFDPSNTWFGLRRQMLSEVLVERGFEPGLAEPASALMLQSTLKPQVAMLSFNEAFLALALLFVLAVPIILSFKIIQKRFGS</sequence>
<dbReference type="AlphaFoldDB" id="A0A1B1A6Y2"/>
<dbReference type="KEGG" id="rmb:K529_016030"/>
<feature type="transmembrane region" description="Helical" evidence="6">
    <location>
        <begin position="478"/>
        <end position="499"/>
    </location>
</feature>
<organism evidence="8 9">
    <name type="scientific">Tritonibacter mobilis F1926</name>
    <dbReference type="NCBI Taxonomy" id="1265309"/>
    <lineage>
        <taxon>Bacteria</taxon>
        <taxon>Pseudomonadati</taxon>
        <taxon>Pseudomonadota</taxon>
        <taxon>Alphaproteobacteria</taxon>
        <taxon>Rhodobacterales</taxon>
        <taxon>Paracoccaceae</taxon>
        <taxon>Tritonibacter</taxon>
    </lineage>
</organism>
<name>A0A1B1A6Y2_9RHOB</name>
<accession>A0A1B1A6Y2</accession>
<evidence type="ECO:0000259" key="7">
    <source>
        <dbReference type="PROSITE" id="PS50850"/>
    </source>
</evidence>
<feature type="transmembrane region" description="Helical" evidence="6">
    <location>
        <begin position="95"/>
        <end position="116"/>
    </location>
</feature>
<feature type="transmembrane region" description="Helical" evidence="6">
    <location>
        <begin position="354"/>
        <end position="377"/>
    </location>
</feature>
<evidence type="ECO:0000256" key="4">
    <source>
        <dbReference type="ARBA" id="ARBA00022989"/>
    </source>
</evidence>
<geneLocation type="plasmid" evidence="8 9">
    <name>unnamed1</name>
</geneLocation>
<dbReference type="PROSITE" id="PS50850">
    <property type="entry name" value="MFS"/>
    <property type="match status" value="1"/>
</dbReference>
<feature type="transmembrane region" description="Helical" evidence="6">
    <location>
        <begin position="297"/>
        <end position="318"/>
    </location>
</feature>
<proteinExistence type="predicted"/>
<evidence type="ECO:0000313" key="8">
    <source>
        <dbReference type="EMBL" id="ANP42288.1"/>
    </source>
</evidence>
<dbReference type="InterPro" id="IPR011701">
    <property type="entry name" value="MFS"/>
</dbReference>
<feature type="transmembrane region" description="Helical" evidence="6">
    <location>
        <begin position="191"/>
        <end position="209"/>
    </location>
</feature>
<evidence type="ECO:0000313" key="9">
    <source>
        <dbReference type="Proteomes" id="UP000013243"/>
    </source>
</evidence>
<feature type="transmembrane region" description="Helical" evidence="6">
    <location>
        <begin position="150"/>
        <end position="171"/>
    </location>
</feature>
<feature type="transmembrane region" description="Helical" evidence="6">
    <location>
        <begin position="61"/>
        <end position="83"/>
    </location>
</feature>
<feature type="transmembrane region" description="Helical" evidence="6">
    <location>
        <begin position="324"/>
        <end position="342"/>
    </location>
</feature>
<evidence type="ECO:0000256" key="2">
    <source>
        <dbReference type="ARBA" id="ARBA00022448"/>
    </source>
</evidence>
<keyword evidence="8" id="KW-0614">Plasmid</keyword>
<evidence type="ECO:0000256" key="1">
    <source>
        <dbReference type="ARBA" id="ARBA00004141"/>
    </source>
</evidence>
<gene>
    <name evidence="8" type="ORF">K529_016030</name>
</gene>
<dbReference type="PANTHER" id="PTHR42718:SF9">
    <property type="entry name" value="MAJOR FACILITATOR SUPERFAMILY MULTIDRUG TRANSPORTER MFSC"/>
    <property type="match status" value="1"/>
</dbReference>
<keyword evidence="2" id="KW-0813">Transport</keyword>
<feature type="transmembrane region" description="Helical" evidence="6">
    <location>
        <begin position="221"/>
        <end position="241"/>
    </location>
</feature>
<dbReference type="InterPro" id="IPR020846">
    <property type="entry name" value="MFS_dom"/>
</dbReference>
<keyword evidence="4 6" id="KW-1133">Transmembrane helix</keyword>
<dbReference type="Pfam" id="PF07690">
    <property type="entry name" value="MFS_1"/>
    <property type="match status" value="1"/>
</dbReference>
<feature type="transmembrane region" description="Helical" evidence="6">
    <location>
        <begin position="122"/>
        <end position="143"/>
    </location>
</feature>
<feature type="transmembrane region" description="Helical" evidence="6">
    <location>
        <begin position="261"/>
        <end position="285"/>
    </location>
</feature>
<evidence type="ECO:0000256" key="5">
    <source>
        <dbReference type="ARBA" id="ARBA00023136"/>
    </source>
</evidence>
<evidence type="ECO:0000256" key="3">
    <source>
        <dbReference type="ARBA" id="ARBA00022692"/>
    </source>
</evidence>
<dbReference type="EMBL" id="CP015231">
    <property type="protein sequence ID" value="ANP42288.1"/>
    <property type="molecule type" value="Genomic_DNA"/>
</dbReference>
<dbReference type="Gene3D" id="1.20.1250.20">
    <property type="entry name" value="MFS general substrate transporter like domains"/>
    <property type="match status" value="1"/>
</dbReference>
<dbReference type="GO" id="GO:0016020">
    <property type="term" value="C:membrane"/>
    <property type="evidence" value="ECO:0007669"/>
    <property type="project" value="UniProtKB-SubCell"/>
</dbReference>
<dbReference type="SUPFAM" id="SSF103473">
    <property type="entry name" value="MFS general substrate transporter"/>
    <property type="match status" value="1"/>
</dbReference>
<reference evidence="8 9" key="1">
    <citation type="journal article" date="2016" name="ISME J.">
        <title>Global occurrence and heterogeneity of the Roseobacter-clade species Ruegeria mobilis.</title>
        <authorList>
            <person name="Sonnenschein E."/>
            <person name="Gram L."/>
        </authorList>
    </citation>
    <scope>NUCLEOTIDE SEQUENCE [LARGE SCALE GENOMIC DNA]</scope>
    <source>
        <strain evidence="8 9">F1926</strain>
        <plasmid evidence="8 9">unnamed1</plasmid>
    </source>
</reference>
<dbReference type="GO" id="GO:0022857">
    <property type="term" value="F:transmembrane transporter activity"/>
    <property type="evidence" value="ECO:0007669"/>
    <property type="project" value="InterPro"/>
</dbReference>
<protein>
    <submittedName>
        <fullName evidence="8">MFS transporter</fullName>
    </submittedName>
</protein>